<dbReference type="Proteomes" id="UP000006055">
    <property type="component" value="Chromosome"/>
</dbReference>
<keyword evidence="2" id="KW-0812">Transmembrane</keyword>
<keyword evidence="2" id="KW-1133">Transmembrane helix</keyword>
<keyword evidence="4" id="KW-1185">Reference proteome</keyword>
<name>I4C9S7_DESTA</name>
<evidence type="ECO:0000313" key="4">
    <source>
        <dbReference type="Proteomes" id="UP000006055"/>
    </source>
</evidence>
<dbReference type="SUPFAM" id="SSF48695">
    <property type="entry name" value="Multiheme cytochromes"/>
    <property type="match status" value="3"/>
</dbReference>
<proteinExistence type="predicted"/>
<dbReference type="GO" id="GO:0016491">
    <property type="term" value="F:oxidoreductase activity"/>
    <property type="evidence" value="ECO:0007669"/>
    <property type="project" value="TreeGrafter"/>
</dbReference>
<dbReference type="AlphaFoldDB" id="I4C9S7"/>
<keyword evidence="1" id="KW-0732">Signal</keyword>
<gene>
    <name evidence="3" type="ordered locus">Desti_3672</name>
</gene>
<evidence type="ECO:0000313" key="3">
    <source>
        <dbReference type="EMBL" id="AFM26318.1"/>
    </source>
</evidence>
<dbReference type="PANTHER" id="PTHR35038">
    <property type="entry name" value="DISSIMILATORY SULFITE REDUCTASE SIRA"/>
    <property type="match status" value="1"/>
</dbReference>
<dbReference type="STRING" id="706587.Desti_3672"/>
<dbReference type="HOGENOM" id="CLU_023565_0_0_7"/>
<dbReference type="eggNOG" id="COG3303">
    <property type="taxonomic scope" value="Bacteria"/>
</dbReference>
<accession>I4C9S7</accession>
<dbReference type="PROSITE" id="PS51257">
    <property type="entry name" value="PROKAR_LIPOPROTEIN"/>
    <property type="match status" value="1"/>
</dbReference>
<feature type="transmembrane region" description="Helical" evidence="2">
    <location>
        <begin position="12"/>
        <end position="31"/>
    </location>
</feature>
<dbReference type="EMBL" id="CP003360">
    <property type="protein sequence ID" value="AFM26318.1"/>
    <property type="molecule type" value="Genomic_DNA"/>
</dbReference>
<organism evidence="3 4">
    <name type="scientific">Desulfomonile tiedjei (strain ATCC 49306 / DSM 6799 / DCB-1)</name>
    <dbReference type="NCBI Taxonomy" id="706587"/>
    <lineage>
        <taxon>Bacteria</taxon>
        <taxon>Pseudomonadati</taxon>
        <taxon>Thermodesulfobacteriota</taxon>
        <taxon>Desulfomonilia</taxon>
        <taxon>Desulfomonilales</taxon>
        <taxon>Desulfomonilaceae</taxon>
        <taxon>Desulfomonile</taxon>
    </lineage>
</organism>
<protein>
    <recommendedName>
        <fullName evidence="5">Cytochrome c-552/4 domain-containing protein</fullName>
    </recommendedName>
</protein>
<dbReference type="InterPro" id="IPR051829">
    <property type="entry name" value="Multiheme_Cytochr_ET"/>
</dbReference>
<reference evidence="4" key="1">
    <citation type="submission" date="2012-06" db="EMBL/GenBank/DDBJ databases">
        <title>Complete sequence of chromosome of Desulfomonile tiedjei DSM 6799.</title>
        <authorList>
            <person name="Lucas S."/>
            <person name="Copeland A."/>
            <person name="Lapidus A."/>
            <person name="Glavina del Rio T."/>
            <person name="Dalin E."/>
            <person name="Tice H."/>
            <person name="Bruce D."/>
            <person name="Goodwin L."/>
            <person name="Pitluck S."/>
            <person name="Peters L."/>
            <person name="Ovchinnikova G."/>
            <person name="Zeytun A."/>
            <person name="Lu M."/>
            <person name="Kyrpides N."/>
            <person name="Mavromatis K."/>
            <person name="Ivanova N."/>
            <person name="Brettin T."/>
            <person name="Detter J.C."/>
            <person name="Han C."/>
            <person name="Larimer F."/>
            <person name="Land M."/>
            <person name="Hauser L."/>
            <person name="Markowitz V."/>
            <person name="Cheng J.-F."/>
            <person name="Hugenholtz P."/>
            <person name="Woyke T."/>
            <person name="Wu D."/>
            <person name="Spring S."/>
            <person name="Schroeder M."/>
            <person name="Brambilla E."/>
            <person name="Klenk H.-P."/>
            <person name="Eisen J.A."/>
        </authorList>
    </citation>
    <scope>NUCLEOTIDE SEQUENCE [LARGE SCALE GENOMIC DNA]</scope>
    <source>
        <strain evidence="4">ATCC 49306 / DSM 6799 / DCB-1</strain>
    </source>
</reference>
<dbReference type="InterPro" id="IPR036280">
    <property type="entry name" value="Multihaem_cyt_sf"/>
</dbReference>
<keyword evidence="2" id="KW-0472">Membrane</keyword>
<dbReference type="KEGG" id="dti:Desti_3672"/>
<evidence type="ECO:0000256" key="1">
    <source>
        <dbReference type="ARBA" id="ARBA00022729"/>
    </source>
</evidence>
<evidence type="ECO:0008006" key="5">
    <source>
        <dbReference type="Google" id="ProtNLM"/>
    </source>
</evidence>
<dbReference type="PANTHER" id="PTHR35038:SF8">
    <property type="entry name" value="C-TYPE POLYHEME CYTOCHROME OMCC"/>
    <property type="match status" value="1"/>
</dbReference>
<evidence type="ECO:0000256" key="2">
    <source>
        <dbReference type="SAM" id="Phobius"/>
    </source>
</evidence>
<sequence length="717" mass="78960">MGLFLVKSPSNVYLSACLILGCILLGTFGYIEYRHRTPEWKQYQLKGFELARERLEQQLAAEQSGEKRQEIASEISSLKNKKPEIIEVSPFGGKLPVERCLTCHLGIEDLSKSHPNTVFGCVTCHGGNGPDLTVKGAHAGLRGGRNPARLDLAAASCGGQKSALGSCHSQREHPLLNRVENVPRSIMATNAGIIGILRFQWGLESTSESEFAIKSVSDGKTTLSPVHAEKTESGVFNIAESHFRKFCAACHLWGSRPRETMGRLEGCPACHAPYGDRGHYSGGDPTIKRDETGHPATHTITNLIPNDRCRACHNRSARIGLNYHGEMESSQYGTPFVHGQLNNDILSDGRFYWKLVPDVHHEKGMACIDCHTGQDTMGDGSVHKFMKDQIEVRCEDCHGSRKTPPATMTVESKDPLIHTLVRGSPFIRLNDGDTILKTSKGRPLPNVRLTEKGFALTGKLTGKQHPVNVVTGKKNHGIPGHDRLECDSCHSAWSPQCYGCHQVLDFTNRGTDHLTGKQTQGRWAEGRGFFRYERHVYGINSRGKVGILVPGCQVWNTVVDADGKIVPPFDSAITKLRNGNSSVAIGPTHPHTTRKEVPRCVDCHLDPKALGLGEGVATFKSKENQVAVEPLYDSRASGLKIPYSIDSVVDANGKELQGTSHQLARGFNQEELRRITSIARCLPCHDRYDDPVWTKPGPYKETAACLKALEEMQRKQE</sequence>